<keyword evidence="3 6" id="KW-0812">Transmembrane</keyword>
<feature type="transmembrane region" description="Helical" evidence="7">
    <location>
        <begin position="226"/>
        <end position="245"/>
    </location>
</feature>
<dbReference type="CDD" id="cd10336">
    <property type="entry name" value="SLC6sbd_Tyt1-Like"/>
    <property type="match status" value="1"/>
</dbReference>
<feature type="transmembrane region" description="Helical" evidence="7">
    <location>
        <begin position="347"/>
        <end position="367"/>
    </location>
</feature>
<keyword evidence="6" id="KW-0769">Symport</keyword>
<dbReference type="PRINTS" id="PR00176">
    <property type="entry name" value="NANEUSMPORT"/>
</dbReference>
<evidence type="ECO:0000256" key="5">
    <source>
        <dbReference type="ARBA" id="ARBA00023136"/>
    </source>
</evidence>
<gene>
    <name evidence="8" type="ORF">B0H50_10951</name>
</gene>
<protein>
    <recommendedName>
        <fullName evidence="6">Transporter</fullName>
    </recommendedName>
</protein>
<dbReference type="SUPFAM" id="SSF161070">
    <property type="entry name" value="SNF-like"/>
    <property type="match status" value="1"/>
</dbReference>
<feature type="transmembrane region" description="Helical" evidence="7">
    <location>
        <begin position="310"/>
        <end position="335"/>
    </location>
</feature>
<evidence type="ECO:0000313" key="8">
    <source>
        <dbReference type="EMBL" id="PWL01962.1"/>
    </source>
</evidence>
<comment type="subcellular location">
    <subcellularLocation>
        <location evidence="1">Membrane</location>
        <topology evidence="1">Multi-pass membrane protein</topology>
    </subcellularLocation>
</comment>
<dbReference type="Pfam" id="PF00209">
    <property type="entry name" value="SNF"/>
    <property type="match status" value="2"/>
</dbReference>
<evidence type="ECO:0000256" key="6">
    <source>
        <dbReference type="RuleBase" id="RU003732"/>
    </source>
</evidence>
<feature type="transmembrane region" description="Helical" evidence="7">
    <location>
        <begin position="173"/>
        <end position="192"/>
    </location>
</feature>
<dbReference type="EMBL" id="QGHD01000009">
    <property type="protein sequence ID" value="PWL01962.1"/>
    <property type="molecule type" value="Genomic_DNA"/>
</dbReference>
<dbReference type="PANTHER" id="PTHR42948">
    <property type="entry name" value="TRANSPORTER"/>
    <property type="match status" value="1"/>
</dbReference>
<dbReference type="InterPro" id="IPR000175">
    <property type="entry name" value="Na/ntran_symport"/>
</dbReference>
<sequence length="450" mass="50578">MEREFFKTRLGFLLVSAGCAVGIGNVWRFPFLVGQNGGGFFVLFYLLFLILMGAPVLTMELAVGRASHRTVRSAFKMLEPKGSFWHLHGVLCFFGCLLLMMYYTTVSGWMLNYFGKFSLGTFSEISSEQVNGIFDAMLQSPAEMILGLGIIVFFGFFVNSFGIQKGLEKISKWIMIGLFLLIVLLALNSLRLPNAMEGVKFYLLPNWDNLKEQGIGNVLTAAMNQAFFTLSIGIGSMEIFGSYMSDKFSIGGESIRICSLDTLVALMAGFIIMPACFAYGIQPDAGPSLIFLSLPQVFVHMSGGRFWGSVFFLFMTFASFSTVLAVFEYLISYCLDEFHWTRKKTTILCFFAVFLLSLPCALGYNILSDLYPIGNRDILESEDFILSNILLPFGALVFILFCVTKWGWGFDKYIAEANKGKGLKIPHWFKYYFRFVLPILIFIVFINGLL</sequence>
<dbReference type="RefSeq" id="WP_109587424.1">
    <property type="nucleotide sequence ID" value="NZ_QGHD01000009.1"/>
</dbReference>
<keyword evidence="4 7" id="KW-1133">Transmembrane helix</keyword>
<feature type="transmembrane region" description="Helical" evidence="7">
    <location>
        <begin position="431"/>
        <end position="449"/>
    </location>
</feature>
<dbReference type="Proteomes" id="UP000245523">
    <property type="component" value="Unassembled WGS sequence"/>
</dbReference>
<comment type="similarity">
    <text evidence="6">Belongs to the sodium:neurotransmitter symporter (SNF) (TC 2.A.22) family.</text>
</comment>
<evidence type="ECO:0000256" key="7">
    <source>
        <dbReference type="SAM" id="Phobius"/>
    </source>
</evidence>
<evidence type="ECO:0000256" key="3">
    <source>
        <dbReference type="ARBA" id="ARBA00022692"/>
    </source>
</evidence>
<accession>A0ABX5LP72</accession>
<evidence type="ECO:0000313" key="9">
    <source>
        <dbReference type="Proteomes" id="UP000245523"/>
    </source>
</evidence>
<keyword evidence="9" id="KW-1185">Reference proteome</keyword>
<comment type="caution">
    <text evidence="8">The sequence shown here is derived from an EMBL/GenBank/DDBJ whole genome shotgun (WGS) entry which is preliminary data.</text>
</comment>
<feature type="transmembrane region" description="Helical" evidence="7">
    <location>
        <begin position="257"/>
        <end position="281"/>
    </location>
</feature>
<keyword evidence="2 6" id="KW-0813">Transport</keyword>
<dbReference type="InterPro" id="IPR047218">
    <property type="entry name" value="YocR/YhdH-like"/>
</dbReference>
<dbReference type="PANTHER" id="PTHR42948:SF1">
    <property type="entry name" value="TRANSPORTER"/>
    <property type="match status" value="1"/>
</dbReference>
<organism evidence="8 9">
    <name type="scientific">Hallerella porci</name>
    <dbReference type="NCBI Taxonomy" id="1945871"/>
    <lineage>
        <taxon>Bacteria</taxon>
        <taxon>Pseudomonadati</taxon>
        <taxon>Fibrobacterota</taxon>
        <taxon>Fibrobacteria</taxon>
        <taxon>Fibrobacterales</taxon>
        <taxon>Fibrobacteraceae</taxon>
        <taxon>Hallerella</taxon>
    </lineage>
</organism>
<feature type="transmembrane region" description="Helical" evidence="7">
    <location>
        <begin position="144"/>
        <end position="161"/>
    </location>
</feature>
<dbReference type="NCBIfam" id="NF037979">
    <property type="entry name" value="Na_transp"/>
    <property type="match status" value="1"/>
</dbReference>
<dbReference type="InterPro" id="IPR037272">
    <property type="entry name" value="SNS_sf"/>
</dbReference>
<dbReference type="PROSITE" id="PS00610">
    <property type="entry name" value="NA_NEUROTRAN_SYMP_1"/>
    <property type="match status" value="1"/>
</dbReference>
<proteinExistence type="inferred from homology"/>
<keyword evidence="5 7" id="KW-0472">Membrane</keyword>
<dbReference type="PROSITE" id="PS50267">
    <property type="entry name" value="NA_NEUROTRAN_SYMP_3"/>
    <property type="match status" value="1"/>
</dbReference>
<feature type="transmembrane region" description="Helical" evidence="7">
    <location>
        <begin position="389"/>
        <end position="410"/>
    </location>
</feature>
<evidence type="ECO:0000256" key="1">
    <source>
        <dbReference type="ARBA" id="ARBA00004141"/>
    </source>
</evidence>
<reference evidence="8 9" key="1">
    <citation type="submission" date="2018-05" db="EMBL/GenBank/DDBJ databases">
        <title>Animal gut microbial communities from fecal samples from Wisconsin, USA.</title>
        <authorList>
            <person name="Neumann A."/>
        </authorList>
    </citation>
    <scope>NUCLEOTIDE SEQUENCE [LARGE SCALE GENOMIC DNA]</scope>
    <source>
        <strain evidence="8 9">UWS4</strain>
    </source>
</reference>
<feature type="transmembrane region" description="Helical" evidence="7">
    <location>
        <begin position="84"/>
        <end position="103"/>
    </location>
</feature>
<evidence type="ECO:0000256" key="2">
    <source>
        <dbReference type="ARBA" id="ARBA00022448"/>
    </source>
</evidence>
<evidence type="ECO:0000256" key="4">
    <source>
        <dbReference type="ARBA" id="ARBA00022989"/>
    </source>
</evidence>
<name>A0ABX5LP72_9BACT</name>
<feature type="transmembrane region" description="Helical" evidence="7">
    <location>
        <begin position="38"/>
        <end position="63"/>
    </location>
</feature>